<evidence type="ECO:0000256" key="2">
    <source>
        <dbReference type="ARBA" id="ARBA00022723"/>
    </source>
</evidence>
<keyword evidence="2" id="KW-0479">Metal-binding</keyword>
<accession>A0A166EUK5</accession>
<evidence type="ECO:0000313" key="5">
    <source>
        <dbReference type="Proteomes" id="UP000076798"/>
    </source>
</evidence>
<sequence length="199" mass="22236">MMRVTPETFQHLLGLIDGHPIFTTHSNNQQTPVETQLSVLLYRAGRYGNGASVADVARVAGISEGAVLLFSRRVMTAILSLQGRAMRKVTEEEKRVEMDWVEERTGCPSFRNGWLTVDGTIVVLAYKPSLNGSAYFTRKMNYGLNVQVINLFSNLRIVDYVTGFTGSAHDSSVFEHAGVVKYADWFFGPNEFIWADSAY</sequence>
<organism evidence="4 5">
    <name type="scientific">Sistotremastrum suecicum HHB10207 ss-3</name>
    <dbReference type="NCBI Taxonomy" id="1314776"/>
    <lineage>
        <taxon>Eukaryota</taxon>
        <taxon>Fungi</taxon>
        <taxon>Dikarya</taxon>
        <taxon>Basidiomycota</taxon>
        <taxon>Agaricomycotina</taxon>
        <taxon>Agaricomycetes</taxon>
        <taxon>Sistotremastrales</taxon>
        <taxon>Sistotremastraceae</taxon>
        <taxon>Sistotremastrum</taxon>
    </lineage>
</organism>
<reference evidence="4 5" key="1">
    <citation type="journal article" date="2016" name="Mol. Biol. Evol.">
        <title>Comparative Genomics of Early-Diverging Mushroom-Forming Fungi Provides Insights into the Origins of Lignocellulose Decay Capabilities.</title>
        <authorList>
            <person name="Nagy L.G."/>
            <person name="Riley R."/>
            <person name="Tritt A."/>
            <person name="Adam C."/>
            <person name="Daum C."/>
            <person name="Floudas D."/>
            <person name="Sun H."/>
            <person name="Yadav J.S."/>
            <person name="Pangilinan J."/>
            <person name="Larsson K.H."/>
            <person name="Matsuura K."/>
            <person name="Barry K."/>
            <person name="Labutti K."/>
            <person name="Kuo R."/>
            <person name="Ohm R.A."/>
            <person name="Bhattacharya S.S."/>
            <person name="Shirouzu T."/>
            <person name="Yoshinaga Y."/>
            <person name="Martin F.M."/>
            <person name="Grigoriev I.V."/>
            <person name="Hibbett D.S."/>
        </authorList>
    </citation>
    <scope>NUCLEOTIDE SEQUENCE [LARGE SCALE GENOMIC DNA]</scope>
    <source>
        <strain evidence="4 5">HHB10207 ss-3</strain>
    </source>
</reference>
<evidence type="ECO:0000259" key="3">
    <source>
        <dbReference type="Pfam" id="PF13359"/>
    </source>
</evidence>
<feature type="non-terminal residue" evidence="4">
    <location>
        <position position="199"/>
    </location>
</feature>
<evidence type="ECO:0000313" key="4">
    <source>
        <dbReference type="EMBL" id="KZT39961.1"/>
    </source>
</evidence>
<evidence type="ECO:0000256" key="1">
    <source>
        <dbReference type="ARBA" id="ARBA00001968"/>
    </source>
</evidence>
<proteinExistence type="predicted"/>
<gene>
    <name evidence="4" type="ORF">SISSUDRAFT_1002838</name>
</gene>
<dbReference type="InterPro" id="IPR027806">
    <property type="entry name" value="HARBI1_dom"/>
</dbReference>
<dbReference type="AlphaFoldDB" id="A0A166EUK5"/>
<comment type="cofactor">
    <cofactor evidence="1">
        <name>a divalent metal cation</name>
        <dbReference type="ChEBI" id="CHEBI:60240"/>
    </cofactor>
</comment>
<dbReference type="Pfam" id="PF13359">
    <property type="entry name" value="DDE_Tnp_4"/>
    <property type="match status" value="1"/>
</dbReference>
<dbReference type="GO" id="GO:0046872">
    <property type="term" value="F:metal ion binding"/>
    <property type="evidence" value="ECO:0007669"/>
    <property type="project" value="UniProtKB-KW"/>
</dbReference>
<feature type="domain" description="DDE Tnp4" evidence="3">
    <location>
        <begin position="117"/>
        <end position="199"/>
    </location>
</feature>
<keyword evidence="5" id="KW-1185">Reference proteome</keyword>
<dbReference type="EMBL" id="KV428039">
    <property type="protein sequence ID" value="KZT39961.1"/>
    <property type="molecule type" value="Genomic_DNA"/>
</dbReference>
<name>A0A166EUK5_9AGAM</name>
<dbReference type="OrthoDB" id="3246760at2759"/>
<protein>
    <recommendedName>
        <fullName evidence="3">DDE Tnp4 domain-containing protein</fullName>
    </recommendedName>
</protein>
<dbReference type="STRING" id="1314776.A0A166EUK5"/>
<dbReference type="Proteomes" id="UP000076798">
    <property type="component" value="Unassembled WGS sequence"/>
</dbReference>